<name>C4JZY0_UNCRE</name>
<dbReference type="InParanoid" id="C4JZY0"/>
<accession>C4JZY0</accession>
<gene>
    <name evidence="2" type="ORF">UREG_07731</name>
</gene>
<feature type="region of interest" description="Disordered" evidence="1">
    <location>
        <begin position="179"/>
        <end position="222"/>
    </location>
</feature>
<dbReference type="KEGG" id="ure:UREG_07731"/>
<evidence type="ECO:0000313" key="2">
    <source>
        <dbReference type="EMBL" id="EEP82866.1"/>
    </source>
</evidence>
<reference evidence="3" key="1">
    <citation type="journal article" date="2009" name="Genome Res.">
        <title>Comparative genomic analyses of the human fungal pathogens Coccidioides and their relatives.</title>
        <authorList>
            <person name="Sharpton T.J."/>
            <person name="Stajich J.E."/>
            <person name="Rounsley S.D."/>
            <person name="Gardner M.J."/>
            <person name="Wortman J.R."/>
            <person name="Jordar V.S."/>
            <person name="Maiti R."/>
            <person name="Kodira C.D."/>
            <person name="Neafsey D.E."/>
            <person name="Zeng Q."/>
            <person name="Hung C.-Y."/>
            <person name="McMahan C."/>
            <person name="Muszewska A."/>
            <person name="Grynberg M."/>
            <person name="Mandel M.A."/>
            <person name="Kellner E.M."/>
            <person name="Barker B.M."/>
            <person name="Galgiani J.N."/>
            <person name="Orbach M.J."/>
            <person name="Kirkland T.N."/>
            <person name="Cole G.T."/>
            <person name="Henn M.R."/>
            <person name="Birren B.W."/>
            <person name="Taylor J.W."/>
        </authorList>
    </citation>
    <scope>NUCLEOTIDE SEQUENCE [LARGE SCALE GENOMIC DNA]</scope>
    <source>
        <strain evidence="3">UAMH 1704</strain>
    </source>
</reference>
<feature type="compositionally biased region" description="Acidic residues" evidence="1">
    <location>
        <begin position="208"/>
        <end position="217"/>
    </location>
</feature>
<dbReference type="VEuPathDB" id="FungiDB:UREG_07731"/>
<evidence type="ECO:0000313" key="3">
    <source>
        <dbReference type="Proteomes" id="UP000002058"/>
    </source>
</evidence>
<proteinExistence type="predicted"/>
<sequence length="282" mass="32424">MVSQVPHDILNQTFPNFVNFMDDEINFSVANPDAVIYSIISDPTPVLGVEVAFNESGIDLEQRAKDLLFKTPLKAVLLVNIKEKTEYENPFRRQKNVDLYRARLQQDGPTNEPKCDESDADEPEGAVYCYGIRWVDALTGAVQIWTRDPETGDPIPRTKKTYFYGRPELILEQWEKTQAEKEKQGLKSSPKGRGKRTPKKIEGKAREDNEEQEEEESGPVIERYPELNLTMADLIGTENLRDQKALTLRWDEVRRLLRVGCILTARQRLRRAVKHLPENKKA</sequence>
<dbReference type="GeneID" id="8439747"/>
<dbReference type="Proteomes" id="UP000002058">
    <property type="component" value="Unassembled WGS sequence"/>
</dbReference>
<evidence type="ECO:0000256" key="1">
    <source>
        <dbReference type="SAM" id="MobiDB-lite"/>
    </source>
</evidence>
<dbReference type="AlphaFoldDB" id="C4JZY0"/>
<organism evidence="2 3">
    <name type="scientific">Uncinocarpus reesii (strain UAMH 1704)</name>
    <dbReference type="NCBI Taxonomy" id="336963"/>
    <lineage>
        <taxon>Eukaryota</taxon>
        <taxon>Fungi</taxon>
        <taxon>Dikarya</taxon>
        <taxon>Ascomycota</taxon>
        <taxon>Pezizomycotina</taxon>
        <taxon>Eurotiomycetes</taxon>
        <taxon>Eurotiomycetidae</taxon>
        <taxon>Onygenales</taxon>
        <taxon>Onygenaceae</taxon>
        <taxon>Uncinocarpus</taxon>
    </lineage>
</organism>
<keyword evidence="3" id="KW-1185">Reference proteome</keyword>
<dbReference type="OrthoDB" id="4207273at2759"/>
<dbReference type="HOGENOM" id="CLU_987636_0_0_1"/>
<dbReference type="EMBL" id="CH476619">
    <property type="protein sequence ID" value="EEP82866.1"/>
    <property type="molecule type" value="Genomic_DNA"/>
</dbReference>
<protein>
    <submittedName>
        <fullName evidence="2">Uncharacterized protein</fullName>
    </submittedName>
</protein>
<dbReference type="RefSeq" id="XP_002582958.1">
    <property type="nucleotide sequence ID" value="XM_002582912.1"/>
</dbReference>